<dbReference type="RefSeq" id="WP_189463140.1">
    <property type="nucleotide sequence ID" value="NZ_BMXN01000005.1"/>
</dbReference>
<dbReference type="Gene3D" id="3.40.50.10610">
    <property type="entry name" value="ABC-type transport auxiliary lipoprotein component"/>
    <property type="match status" value="1"/>
</dbReference>
<comment type="caution">
    <text evidence="2">The sequence shown here is derived from an EMBL/GenBank/DDBJ whole genome shotgun (WGS) entry which is preliminary data.</text>
</comment>
<proteinExistence type="predicted"/>
<evidence type="ECO:0000259" key="1">
    <source>
        <dbReference type="Pfam" id="PF03886"/>
    </source>
</evidence>
<evidence type="ECO:0000313" key="2">
    <source>
        <dbReference type="EMBL" id="GGW23222.1"/>
    </source>
</evidence>
<name>A0A8H9LSI8_9GAMM</name>
<dbReference type="AlphaFoldDB" id="A0A8H9LSI8"/>
<sequence>MMFKTLLAKALHIRLLRNGALRISPLRTGALLIILATLTACSILPDNEPATLYRLPAVDTSGQPNAAATHAMTLGIATPETGHLLGSNRMVVFPEGNVVNVYEGARWHEDAPDMLKARLIEGLQAQQRFASVGSDRLPHDLTLLSELRHFQSEYDDTPPSVNVQLDVQLVDSNRAPLATSSFAIRKRASSVAIADVVDAFGAASDDLNQQLGEWLTREVTR</sequence>
<dbReference type="EMBL" id="BMXN01000005">
    <property type="protein sequence ID" value="GGW23222.1"/>
    <property type="molecule type" value="Genomic_DNA"/>
</dbReference>
<feature type="domain" description="ABC-type transport auxiliary lipoprotein component" evidence="1">
    <location>
        <begin position="53"/>
        <end position="211"/>
    </location>
</feature>
<organism evidence="2 3">
    <name type="scientific">Vreelandella hamiltonii</name>
    <dbReference type="NCBI Taxonomy" id="502829"/>
    <lineage>
        <taxon>Bacteria</taxon>
        <taxon>Pseudomonadati</taxon>
        <taxon>Pseudomonadota</taxon>
        <taxon>Gammaproteobacteria</taxon>
        <taxon>Oceanospirillales</taxon>
        <taxon>Halomonadaceae</taxon>
        <taxon>Vreelandella</taxon>
    </lineage>
</organism>
<dbReference type="InterPro" id="IPR005586">
    <property type="entry name" value="ABC_trans_aux"/>
</dbReference>
<keyword evidence="3" id="KW-1185">Reference proteome</keyword>
<dbReference type="SUPFAM" id="SSF159594">
    <property type="entry name" value="XCC0632-like"/>
    <property type="match status" value="1"/>
</dbReference>
<dbReference type="Proteomes" id="UP000623776">
    <property type="component" value="Unassembled WGS sequence"/>
</dbReference>
<reference evidence="3" key="1">
    <citation type="journal article" date="2019" name="Int. J. Syst. Evol. Microbiol.">
        <title>The Global Catalogue of Microorganisms (GCM) 10K type strain sequencing project: providing services to taxonomists for standard genome sequencing and annotation.</title>
        <authorList>
            <consortium name="The Broad Institute Genomics Platform"/>
            <consortium name="The Broad Institute Genome Sequencing Center for Infectious Disease"/>
            <person name="Wu L."/>
            <person name="Ma J."/>
        </authorList>
    </citation>
    <scope>NUCLEOTIDE SEQUENCE [LARGE SCALE GENOMIC DNA]</scope>
    <source>
        <strain evidence="3">KCTC 22154</strain>
    </source>
</reference>
<gene>
    <name evidence="2" type="ORF">GCM10007157_13170</name>
</gene>
<accession>A0A8H9LSI8</accession>
<dbReference type="Pfam" id="PF03886">
    <property type="entry name" value="ABC_trans_aux"/>
    <property type="match status" value="1"/>
</dbReference>
<protein>
    <recommendedName>
        <fullName evidence="1">ABC-type transport auxiliary lipoprotein component domain-containing protein</fullName>
    </recommendedName>
</protein>
<evidence type="ECO:0000313" key="3">
    <source>
        <dbReference type="Proteomes" id="UP000623776"/>
    </source>
</evidence>